<dbReference type="EMBL" id="JBHUIP010000014">
    <property type="protein sequence ID" value="MFD2264994.1"/>
    <property type="molecule type" value="Genomic_DNA"/>
</dbReference>
<dbReference type="Gene3D" id="2.70.150.10">
    <property type="entry name" value="Calcium-transporting ATPase, cytoplasmic transduction domain A"/>
    <property type="match status" value="1"/>
</dbReference>
<dbReference type="InterPro" id="IPR023214">
    <property type="entry name" value="HAD_sf"/>
</dbReference>
<dbReference type="InterPro" id="IPR036412">
    <property type="entry name" value="HAD-like_sf"/>
</dbReference>
<organism evidence="17 18">
    <name type="scientific">Lacibacterium aquatile</name>
    <dbReference type="NCBI Taxonomy" id="1168082"/>
    <lineage>
        <taxon>Bacteria</taxon>
        <taxon>Pseudomonadati</taxon>
        <taxon>Pseudomonadota</taxon>
        <taxon>Alphaproteobacteria</taxon>
        <taxon>Rhodospirillales</taxon>
        <taxon>Rhodospirillaceae</taxon>
    </lineage>
</organism>
<keyword evidence="12 15" id="KW-1133">Transmembrane helix</keyword>
<keyword evidence="3" id="KW-0813">Transport</keyword>
<keyword evidence="13" id="KW-0406">Ion transport</keyword>
<evidence type="ECO:0000256" key="1">
    <source>
        <dbReference type="ARBA" id="ARBA00004651"/>
    </source>
</evidence>
<evidence type="ECO:0000259" key="16">
    <source>
        <dbReference type="PROSITE" id="PS50846"/>
    </source>
</evidence>
<feature type="transmembrane region" description="Helical" evidence="15">
    <location>
        <begin position="195"/>
        <end position="212"/>
    </location>
</feature>
<accession>A0ABW5DVL1</accession>
<dbReference type="Pfam" id="PF00122">
    <property type="entry name" value="E1-E2_ATPase"/>
    <property type="match status" value="1"/>
</dbReference>
<reference evidence="18" key="1">
    <citation type="journal article" date="2019" name="Int. J. Syst. Evol. Microbiol.">
        <title>The Global Catalogue of Microorganisms (GCM) 10K type strain sequencing project: providing services to taxonomists for standard genome sequencing and annotation.</title>
        <authorList>
            <consortium name="The Broad Institute Genomics Platform"/>
            <consortium name="The Broad Institute Genome Sequencing Center for Infectious Disease"/>
            <person name="Wu L."/>
            <person name="Ma J."/>
        </authorList>
    </citation>
    <scope>NUCLEOTIDE SEQUENCE [LARGE SCALE GENOMIC DNA]</scope>
    <source>
        <strain evidence="18">CGMCC 1.19062</strain>
    </source>
</reference>
<evidence type="ECO:0000256" key="11">
    <source>
        <dbReference type="ARBA" id="ARBA00022967"/>
    </source>
</evidence>
<comment type="similarity">
    <text evidence="2 15">Belongs to the cation transport ATPase (P-type) (TC 3.A.3) family. Type IB subfamily.</text>
</comment>
<name>A0ABW5DVL1_9PROT</name>
<evidence type="ECO:0000256" key="13">
    <source>
        <dbReference type="ARBA" id="ARBA00023065"/>
    </source>
</evidence>
<evidence type="ECO:0000256" key="3">
    <source>
        <dbReference type="ARBA" id="ARBA00022448"/>
    </source>
</evidence>
<dbReference type="PROSITE" id="PS50846">
    <property type="entry name" value="HMA_2"/>
    <property type="match status" value="1"/>
</dbReference>
<feature type="domain" description="HMA" evidence="16">
    <location>
        <begin position="77"/>
        <end position="143"/>
    </location>
</feature>
<keyword evidence="6 15" id="KW-0812">Transmembrane</keyword>
<evidence type="ECO:0000256" key="4">
    <source>
        <dbReference type="ARBA" id="ARBA00022475"/>
    </source>
</evidence>
<dbReference type="InterPro" id="IPR023299">
    <property type="entry name" value="ATPase_P-typ_cyto_dom_N"/>
</dbReference>
<dbReference type="Gene3D" id="3.40.50.1000">
    <property type="entry name" value="HAD superfamily/HAD-like"/>
    <property type="match status" value="1"/>
</dbReference>
<feature type="transmembrane region" description="Helical" evidence="15">
    <location>
        <begin position="256"/>
        <end position="274"/>
    </location>
</feature>
<dbReference type="InterPro" id="IPR036163">
    <property type="entry name" value="HMA_dom_sf"/>
</dbReference>
<feature type="transmembrane region" description="Helical" evidence="15">
    <location>
        <begin position="751"/>
        <end position="769"/>
    </location>
</feature>
<dbReference type="PRINTS" id="PR00119">
    <property type="entry name" value="CATATPASE"/>
</dbReference>
<dbReference type="SUPFAM" id="SSF81653">
    <property type="entry name" value="Calcium ATPase, transduction domain A"/>
    <property type="match status" value="1"/>
</dbReference>
<evidence type="ECO:0000256" key="10">
    <source>
        <dbReference type="ARBA" id="ARBA00022842"/>
    </source>
</evidence>
<feature type="transmembrane region" description="Helical" evidence="15">
    <location>
        <begin position="162"/>
        <end position="183"/>
    </location>
</feature>
<dbReference type="SUPFAM" id="SSF81665">
    <property type="entry name" value="Calcium ATPase, transmembrane domain M"/>
    <property type="match status" value="1"/>
</dbReference>
<dbReference type="InterPro" id="IPR023298">
    <property type="entry name" value="ATPase_P-typ_TM_dom_sf"/>
</dbReference>
<evidence type="ECO:0000256" key="8">
    <source>
        <dbReference type="ARBA" id="ARBA00022741"/>
    </source>
</evidence>
<dbReference type="InterPro" id="IPR018303">
    <property type="entry name" value="ATPase_P-typ_P_site"/>
</dbReference>
<protein>
    <submittedName>
        <fullName evidence="17">Heavy metal translocating P-type ATPase metal-binding domain-containing protein</fullName>
    </submittedName>
</protein>
<evidence type="ECO:0000256" key="12">
    <source>
        <dbReference type="ARBA" id="ARBA00022989"/>
    </source>
</evidence>
<feature type="transmembrane region" description="Helical" evidence="15">
    <location>
        <begin position="442"/>
        <end position="468"/>
    </location>
</feature>
<keyword evidence="9 15" id="KW-0067">ATP-binding</keyword>
<evidence type="ECO:0000256" key="2">
    <source>
        <dbReference type="ARBA" id="ARBA00006024"/>
    </source>
</evidence>
<evidence type="ECO:0000256" key="5">
    <source>
        <dbReference type="ARBA" id="ARBA00022553"/>
    </source>
</evidence>
<keyword evidence="8 15" id="KW-0547">Nucleotide-binding</keyword>
<dbReference type="InterPro" id="IPR021993">
    <property type="entry name" value="ATPase-cat-bd"/>
</dbReference>
<keyword evidence="5" id="KW-0597">Phosphoprotein</keyword>
<dbReference type="PROSITE" id="PS00154">
    <property type="entry name" value="ATPASE_E1_E2"/>
    <property type="match status" value="1"/>
</dbReference>
<dbReference type="RefSeq" id="WP_379878161.1">
    <property type="nucleotide sequence ID" value="NZ_JBHUIP010000014.1"/>
</dbReference>
<keyword evidence="10" id="KW-0460">Magnesium</keyword>
<dbReference type="InterPro" id="IPR027256">
    <property type="entry name" value="P-typ_ATPase_IB"/>
</dbReference>
<feature type="transmembrane region" description="Helical" evidence="15">
    <location>
        <begin position="409"/>
        <end position="430"/>
    </location>
</feature>
<evidence type="ECO:0000256" key="9">
    <source>
        <dbReference type="ARBA" id="ARBA00022840"/>
    </source>
</evidence>
<proteinExistence type="inferred from homology"/>
<dbReference type="InterPro" id="IPR001757">
    <property type="entry name" value="P_typ_ATPase"/>
</dbReference>
<dbReference type="SUPFAM" id="SSF55008">
    <property type="entry name" value="HMA, heavy metal-associated domain"/>
    <property type="match status" value="1"/>
</dbReference>
<sequence length="775" mass="80563">MKALRPLSACAHCQGPLAAGGAGEERFCCTGCAGAFRLINGLGLDSYYRQRTLAMKPETIDPVPLVDAVKMDERGVCTLDLAVDGLTCAACVWLIEQVLARCSGVERARINMTTRRLSLAWRGEAAMADDLAADVARLGYRLVPFAQGASLEDTTGRDLIRCLAVAGFAAANIMLLSVGVWAGAFQGIGNATRDLMHWVSAIIAIPAVAYAGRPFFRSAIGALRAGGTNMDVPISIGVLLAVGASVFETATSADHAYFDGATMLLFFLLIGRVLDHRARGQARSAVGRLLLMRTSAVQVLGAAGETTSRVPDRVLPGERILVATGERLGLDGVVEQGDALLDTSVLTGETLPRRLGLGEAVLAGMVNLGKPLTVRVTASGESTVLAEIVRLMETAEQGRGRFTALADRVARAYAPVVHLAALATFIGWTFLGSGGWHPALGYAISVLIITCPCALALAVPVVQVIAAGRLLKRGILLKSPTALERLAAVDSVAFDKTGTLTRGEPHLISAHDPTVLRQAASLALSSRHPLSKALVRAAGPAIAACDTVEVAGEGLASGTLRLGSRAFCGVVSDEHADASEVWLLDGQGQTHRFLFADVLRPDARATVADLLAEGTKVALLSGDRPGPVDSIADACGILDRRAQLSPAGKYAALEAMAASGGKVLMVGDGLNDGPALSAASVSMAPASAVDLAQIKADLVFQGDRLAAVPLAMNVARMAQKLARQNLLIALGYNCFALPLAIGGMVTPLIAALSMSASSLLVIANAFRLARTTEKD</sequence>
<dbReference type="PANTHER" id="PTHR43520">
    <property type="entry name" value="ATP7, ISOFORM B"/>
    <property type="match status" value="1"/>
</dbReference>
<comment type="caution">
    <text evidence="17">The sequence shown here is derived from an EMBL/GenBank/DDBJ whole genome shotgun (WGS) entry which is preliminary data.</text>
</comment>
<dbReference type="Gene3D" id="3.40.1110.10">
    <property type="entry name" value="Calcium-transporting ATPase, cytoplasmic domain N"/>
    <property type="match status" value="1"/>
</dbReference>
<dbReference type="InterPro" id="IPR008250">
    <property type="entry name" value="ATPase_P-typ_transduc_dom_A_sf"/>
</dbReference>
<dbReference type="InterPro" id="IPR059000">
    <property type="entry name" value="ATPase_P-type_domA"/>
</dbReference>
<dbReference type="Proteomes" id="UP001597295">
    <property type="component" value="Unassembled WGS sequence"/>
</dbReference>
<gene>
    <name evidence="17" type="ORF">ACFSM5_18970</name>
</gene>
<dbReference type="Pfam" id="PF12156">
    <property type="entry name" value="ATPase-cat_bd"/>
    <property type="match status" value="1"/>
</dbReference>
<evidence type="ECO:0000256" key="6">
    <source>
        <dbReference type="ARBA" id="ARBA00022692"/>
    </source>
</evidence>
<evidence type="ECO:0000256" key="14">
    <source>
        <dbReference type="ARBA" id="ARBA00023136"/>
    </source>
</evidence>
<evidence type="ECO:0000256" key="15">
    <source>
        <dbReference type="RuleBase" id="RU362081"/>
    </source>
</evidence>
<keyword evidence="14 15" id="KW-0472">Membrane</keyword>
<feature type="transmembrane region" description="Helical" evidence="15">
    <location>
        <begin position="232"/>
        <end position="250"/>
    </location>
</feature>
<evidence type="ECO:0000313" key="18">
    <source>
        <dbReference type="Proteomes" id="UP001597295"/>
    </source>
</evidence>
<dbReference type="PANTHER" id="PTHR43520:SF5">
    <property type="entry name" value="CATION-TRANSPORTING P-TYPE ATPASE-RELATED"/>
    <property type="match status" value="1"/>
</dbReference>
<dbReference type="NCBIfam" id="TIGR01511">
    <property type="entry name" value="ATPase-IB1_Cu"/>
    <property type="match status" value="1"/>
</dbReference>
<dbReference type="InterPro" id="IPR006121">
    <property type="entry name" value="HMA_dom"/>
</dbReference>
<dbReference type="CDD" id="cd00371">
    <property type="entry name" value="HMA"/>
    <property type="match status" value="1"/>
</dbReference>
<dbReference type="Pfam" id="PF00403">
    <property type="entry name" value="HMA"/>
    <property type="match status" value="1"/>
</dbReference>
<keyword evidence="11" id="KW-1278">Translocase</keyword>
<dbReference type="NCBIfam" id="TIGR01512">
    <property type="entry name" value="ATPase-IB2_Cd"/>
    <property type="match status" value="1"/>
</dbReference>
<keyword evidence="7 15" id="KW-0479">Metal-binding</keyword>
<evidence type="ECO:0000256" key="7">
    <source>
        <dbReference type="ARBA" id="ARBA00022723"/>
    </source>
</evidence>
<feature type="transmembrane region" description="Helical" evidence="15">
    <location>
        <begin position="726"/>
        <end position="745"/>
    </location>
</feature>
<keyword evidence="18" id="KW-1185">Reference proteome</keyword>
<keyword evidence="4 15" id="KW-1003">Cell membrane</keyword>
<dbReference type="NCBIfam" id="TIGR01494">
    <property type="entry name" value="ATPase_P-type"/>
    <property type="match status" value="2"/>
</dbReference>
<dbReference type="Gene3D" id="3.30.70.100">
    <property type="match status" value="1"/>
</dbReference>
<dbReference type="NCBIfam" id="TIGR01525">
    <property type="entry name" value="ATPase-IB_hvy"/>
    <property type="match status" value="1"/>
</dbReference>
<evidence type="ECO:0000313" key="17">
    <source>
        <dbReference type="EMBL" id="MFD2264994.1"/>
    </source>
</evidence>
<dbReference type="SUPFAM" id="SSF56784">
    <property type="entry name" value="HAD-like"/>
    <property type="match status" value="1"/>
</dbReference>
<dbReference type="Pfam" id="PF00702">
    <property type="entry name" value="Hydrolase"/>
    <property type="match status" value="1"/>
</dbReference>
<comment type="subcellular location">
    <subcellularLocation>
        <location evidence="1">Cell membrane</location>
        <topology evidence="1">Multi-pass membrane protein</topology>
    </subcellularLocation>
</comment>